<proteinExistence type="predicted"/>
<dbReference type="SUPFAM" id="SSF52047">
    <property type="entry name" value="RNI-like"/>
    <property type="match status" value="1"/>
</dbReference>
<evidence type="ECO:0000313" key="2">
    <source>
        <dbReference type="Proteomes" id="UP000217199"/>
    </source>
</evidence>
<dbReference type="OrthoDB" id="3251358at2759"/>
<evidence type="ECO:0000313" key="1">
    <source>
        <dbReference type="EMBL" id="PAV18789.1"/>
    </source>
</evidence>
<organism evidence="1 2">
    <name type="scientific">Pyrrhoderma noxium</name>
    <dbReference type="NCBI Taxonomy" id="2282107"/>
    <lineage>
        <taxon>Eukaryota</taxon>
        <taxon>Fungi</taxon>
        <taxon>Dikarya</taxon>
        <taxon>Basidiomycota</taxon>
        <taxon>Agaricomycotina</taxon>
        <taxon>Agaricomycetes</taxon>
        <taxon>Hymenochaetales</taxon>
        <taxon>Hymenochaetaceae</taxon>
        <taxon>Pyrrhoderma</taxon>
    </lineage>
</organism>
<reference evidence="1 2" key="1">
    <citation type="journal article" date="2017" name="Mol. Ecol.">
        <title>Comparative and population genomic landscape of Phellinus noxius: A hypervariable fungus causing root rot in trees.</title>
        <authorList>
            <person name="Chung C.L."/>
            <person name="Lee T.J."/>
            <person name="Akiba M."/>
            <person name="Lee H.H."/>
            <person name="Kuo T.H."/>
            <person name="Liu D."/>
            <person name="Ke H.M."/>
            <person name="Yokoi T."/>
            <person name="Roa M.B."/>
            <person name="Lu M.J."/>
            <person name="Chang Y.Y."/>
            <person name="Ann P.J."/>
            <person name="Tsai J.N."/>
            <person name="Chen C.Y."/>
            <person name="Tzean S.S."/>
            <person name="Ota Y."/>
            <person name="Hattori T."/>
            <person name="Sahashi N."/>
            <person name="Liou R.F."/>
            <person name="Kikuchi T."/>
            <person name="Tsai I.J."/>
        </authorList>
    </citation>
    <scope>NUCLEOTIDE SEQUENCE [LARGE SCALE GENOMIC DNA]</scope>
    <source>
        <strain evidence="1 2">FFPRI411160</strain>
    </source>
</reference>
<name>A0A286UGZ1_9AGAM</name>
<protein>
    <recommendedName>
        <fullName evidence="3">F-box domain-containing protein</fullName>
    </recommendedName>
</protein>
<gene>
    <name evidence="1" type="ORF">PNOK_0563200</name>
</gene>
<dbReference type="EMBL" id="NBII01000005">
    <property type="protein sequence ID" value="PAV18789.1"/>
    <property type="molecule type" value="Genomic_DNA"/>
</dbReference>
<dbReference type="Gene3D" id="3.80.10.10">
    <property type="entry name" value="Ribonuclease Inhibitor"/>
    <property type="match status" value="1"/>
</dbReference>
<evidence type="ECO:0008006" key="3">
    <source>
        <dbReference type="Google" id="ProtNLM"/>
    </source>
</evidence>
<accession>A0A286UGZ1</accession>
<dbReference type="Proteomes" id="UP000217199">
    <property type="component" value="Unassembled WGS sequence"/>
</dbReference>
<comment type="caution">
    <text evidence="1">The sequence shown here is derived from an EMBL/GenBank/DDBJ whole genome shotgun (WGS) entry which is preliminary data.</text>
</comment>
<sequence>MSKSAADRNSPGVWEKIIYHIIRRELSSLTGTSKLFRGYVPPLPYRDLEISLTKCSNPNYNLLFRTISKNQELGNLIKSITIDLNPRLEGDLPFFPEIGPLTALSHLNNVKEINVKEIKFFAGNTMGTIGNLMCNPFPWKSLLNTGNRCIENVFKSPAQSTLRILDLAYVGVDDRQLCTFISQNSDSLEAINLQYVVETSQSPLFEKYDGSRLKRLESFSIAGPQNVSSIGVLQMFGRGQSLKQLKLESLTKLSVFFWTLVLADLAIPTADCAKGMDVVSFGAVTGYIPFWDSVVAFLRGRCGPKIKELHINGLVEKSKDEPHPGLFEYLREAPQINLISLTLNWGDGSKHDLKEICQLYTSVETLHLTTPFLPPIDSAVKFLREFISPFKKLKELHLTLVKTRDGNYSGLKHGISHADVDTVAVHSEDERNIPNMFFIQSSQNHRHLEKVIWDVVSRSDLVVREVIKSQIMNFLQSC</sequence>
<keyword evidence="2" id="KW-1185">Reference proteome</keyword>
<dbReference type="AlphaFoldDB" id="A0A286UGZ1"/>
<dbReference type="InParanoid" id="A0A286UGZ1"/>
<dbReference type="InterPro" id="IPR032675">
    <property type="entry name" value="LRR_dom_sf"/>
</dbReference>